<evidence type="ECO:0000256" key="1">
    <source>
        <dbReference type="ARBA" id="ARBA00022679"/>
    </source>
</evidence>
<dbReference type="Pfam" id="PF00583">
    <property type="entry name" value="Acetyltransf_1"/>
    <property type="match status" value="1"/>
</dbReference>
<evidence type="ECO:0000313" key="7">
    <source>
        <dbReference type="Proteomes" id="UP000050489"/>
    </source>
</evidence>
<dbReference type="Proteomes" id="UP000245399">
    <property type="component" value="Chromosome"/>
</dbReference>
<dbReference type="RefSeq" id="WP_038871599.1">
    <property type="nucleotide sequence ID" value="NZ_CABMHU010000012.1"/>
</dbReference>
<dbReference type="InterPro" id="IPR000182">
    <property type="entry name" value="GNAT_dom"/>
</dbReference>
<dbReference type="GO" id="GO:0016747">
    <property type="term" value="F:acyltransferase activity, transferring groups other than amino-acyl groups"/>
    <property type="evidence" value="ECO:0007669"/>
    <property type="project" value="InterPro"/>
</dbReference>
<dbReference type="EMBL" id="CP029449">
    <property type="protein sequence ID" value="AWL71291.1"/>
    <property type="molecule type" value="Genomic_DNA"/>
</dbReference>
<reference evidence="4 8" key="3">
    <citation type="submission" date="2018-05" db="EMBL/GenBank/DDBJ databases">
        <title>Klebsiella quasipneumonaiae provides a window into carbapenemase gene transfer, plasmid rearrangements and nosocomial acquisition from the hospital environment.</title>
        <authorList>
            <person name="Mathers A.J."/>
            <person name="Vegesana K."/>
            <person name="Stoesser N."/>
            <person name="Crook D."/>
            <person name="Vaughan A."/>
            <person name="Barry K."/>
            <person name="Parikh H."/>
            <person name="Sebra R."/>
            <person name="Kotay S."/>
            <person name="Walker A.S."/>
            <person name="Sheppard A.E."/>
        </authorList>
    </citation>
    <scope>NUCLEOTIDE SEQUENCE [LARGE SCALE GENOMIC DNA]</scope>
    <source>
        <strain evidence="4 8">CAV1761</strain>
    </source>
</reference>
<feature type="domain" description="N-acetyltransferase" evidence="3">
    <location>
        <begin position="1"/>
        <end position="151"/>
    </location>
</feature>
<evidence type="ECO:0000313" key="9">
    <source>
        <dbReference type="Proteomes" id="UP000247823"/>
    </source>
</evidence>
<dbReference type="Proteomes" id="UP000050489">
    <property type="component" value="Unassembled WGS sequence"/>
</dbReference>
<dbReference type="Proteomes" id="UP000247823">
    <property type="component" value="Unassembled WGS sequence"/>
</dbReference>
<name>A0A0G3SUG7_SERMA</name>
<keyword evidence="9" id="KW-1185">Reference proteome</keyword>
<keyword evidence="1 5" id="KW-0808">Transferase</keyword>
<protein>
    <submittedName>
        <fullName evidence="4 5">Acetyltransferase</fullName>
    </submittedName>
</protein>
<dbReference type="EMBL" id="LJEX02000110">
    <property type="protein sequence ID" value="OCO82898.1"/>
    <property type="molecule type" value="Genomic_DNA"/>
</dbReference>
<dbReference type="EMBL" id="QJQB01000668">
    <property type="protein sequence ID" value="PYA53734.1"/>
    <property type="molecule type" value="Genomic_DNA"/>
</dbReference>
<sequence>MKIRTVTPQDTEALTQLLNDVIGAGGTTAIETPLTPAEFSEWFISGSNALSCQVAEVDGLLVGFQALSADDALPPDTADIATFSRLSPKVRGVGSALFPATLAAAKSHGFKHINATIRADNVGGLAYYHKMGFRDYDRLPQVPLSDGTPIDRIKKRFSL</sequence>
<proteinExistence type="predicted"/>
<evidence type="ECO:0000256" key="2">
    <source>
        <dbReference type="ARBA" id="ARBA00023315"/>
    </source>
</evidence>
<keyword evidence="2" id="KW-0012">Acyltransferase</keyword>
<dbReference type="InterPro" id="IPR016181">
    <property type="entry name" value="Acyl_CoA_acyltransferase"/>
</dbReference>
<evidence type="ECO:0000313" key="4">
    <source>
        <dbReference type="EMBL" id="AWL71291.1"/>
    </source>
</evidence>
<evidence type="ECO:0000259" key="3">
    <source>
        <dbReference type="PROSITE" id="PS51186"/>
    </source>
</evidence>
<dbReference type="PROSITE" id="PS51186">
    <property type="entry name" value="GNAT"/>
    <property type="match status" value="1"/>
</dbReference>
<reference evidence="5" key="2">
    <citation type="journal article" date="2017" name="PLoS ONE">
        <title>Genomic and phenotypic characterisation of fluoroquinolone resistance mechanisms in Enterobacteriaceae in Durban, South Africa.</title>
        <authorList>
            <person name="Osei Sekyere J."/>
            <person name="Amoako D.G."/>
        </authorList>
    </citation>
    <scope>NUCLEOTIDE SEQUENCE</scope>
    <source>
        <strain evidence="5">945174350</strain>
    </source>
</reference>
<dbReference type="PANTHER" id="PTHR43877">
    <property type="entry name" value="AMINOALKYLPHOSPHONATE N-ACETYLTRANSFERASE-RELATED-RELATED"/>
    <property type="match status" value="1"/>
</dbReference>
<dbReference type="AlphaFoldDB" id="A0A0G3SUG7"/>
<reference evidence="7" key="1">
    <citation type="submission" date="2016-04" db="EMBL/GenBank/DDBJ databases">
        <authorList>
            <person name="Osei Sekyere J."/>
            <person name="Sivertsen A."/>
            <person name="Pedersen A.T."/>
            <person name="Sundsfjord A."/>
        </authorList>
    </citation>
    <scope>NUCLEOTIDE SEQUENCE [LARGE SCALE GENOMIC DNA]</scope>
    <source>
        <strain evidence="7">945174350</strain>
    </source>
</reference>
<evidence type="ECO:0000313" key="6">
    <source>
        <dbReference type="EMBL" id="PYA53734.1"/>
    </source>
</evidence>
<evidence type="ECO:0000313" key="8">
    <source>
        <dbReference type="Proteomes" id="UP000245399"/>
    </source>
</evidence>
<dbReference type="SUPFAM" id="SSF55729">
    <property type="entry name" value="Acyl-CoA N-acyltransferases (Nat)"/>
    <property type="match status" value="1"/>
</dbReference>
<reference evidence="9" key="4">
    <citation type="submission" date="2018-06" db="EMBL/GenBank/DDBJ databases">
        <title>Serratia marcescens genome sequencing and assembly.</title>
        <authorList>
            <person name="Martins R.C."/>
            <person name="Perdigao-Neto L.V."/>
            <person name="Costa S.F."/>
            <person name="Levin A.S.S."/>
        </authorList>
    </citation>
    <scope>NUCLEOTIDE SEQUENCE [LARGE SCALE GENOMIC DNA]</scope>
    <source>
        <strain evidence="9">1283</strain>
    </source>
</reference>
<accession>A0A0G3SUG7</accession>
<dbReference type="InterPro" id="IPR050832">
    <property type="entry name" value="Bact_Acetyltransf"/>
</dbReference>
<reference evidence="6" key="6">
    <citation type="submission" date="2018-06" db="EMBL/GenBank/DDBJ databases">
        <authorList>
            <person name="Martins R.C."/>
            <person name="Perdigao-Neto L.V."/>
            <person name="Costa S.F."/>
            <person name="Levin A.S.S."/>
        </authorList>
    </citation>
    <scope>NUCLEOTIDE SEQUENCE</scope>
    <source>
        <strain evidence="6">1283</strain>
    </source>
</reference>
<evidence type="ECO:0000313" key="5">
    <source>
        <dbReference type="EMBL" id="OCO82898.1"/>
    </source>
</evidence>
<dbReference type="Gene3D" id="3.40.630.30">
    <property type="match status" value="1"/>
</dbReference>
<reference evidence="6 9" key="5">
    <citation type="submission" date="2018-06" db="EMBL/GenBank/DDBJ databases">
        <title>Serratia marcescens genome sequencing and assembly.</title>
        <authorList>
            <person name="Martins R.C.R."/>
            <person name="Perdigao-Neto L.V."/>
            <person name="Costa S.F."/>
            <person name="Levin A.S.S."/>
        </authorList>
    </citation>
    <scope>NUCLEOTIDE SEQUENCE [LARGE SCALE GENOMIC DNA]</scope>
    <source>
        <strain evidence="6 9">1283</strain>
    </source>
</reference>
<dbReference type="CDD" id="cd04301">
    <property type="entry name" value="NAT_SF"/>
    <property type="match status" value="1"/>
</dbReference>
<gene>
    <name evidence="5" type="ORF">AN695_0221040</name>
    <name evidence="4" type="ORF">DKC05_28450</name>
    <name evidence="6" type="ORF">DMW51_29405</name>
</gene>
<organism evidence="5 7">
    <name type="scientific">Serratia marcescens</name>
    <dbReference type="NCBI Taxonomy" id="615"/>
    <lineage>
        <taxon>Bacteria</taxon>
        <taxon>Pseudomonadati</taxon>
        <taxon>Pseudomonadota</taxon>
        <taxon>Gammaproteobacteria</taxon>
        <taxon>Enterobacterales</taxon>
        <taxon>Yersiniaceae</taxon>
        <taxon>Serratia</taxon>
    </lineage>
</organism>